<dbReference type="InterPro" id="IPR017911">
    <property type="entry name" value="MacB-like_ATP-bd"/>
</dbReference>
<evidence type="ECO:0000256" key="3">
    <source>
        <dbReference type="ARBA" id="ARBA00022741"/>
    </source>
</evidence>
<dbReference type="GO" id="GO:0016887">
    <property type="term" value="F:ATP hydrolysis activity"/>
    <property type="evidence" value="ECO:0007669"/>
    <property type="project" value="InterPro"/>
</dbReference>
<dbReference type="Proteomes" id="UP000183047">
    <property type="component" value="Unassembled WGS sequence"/>
</dbReference>
<gene>
    <name evidence="6" type="ORF">SAMN02910451_00165</name>
</gene>
<dbReference type="SUPFAM" id="SSF52540">
    <property type="entry name" value="P-loop containing nucleoside triphosphate hydrolases"/>
    <property type="match status" value="1"/>
</dbReference>
<dbReference type="InterPro" id="IPR027417">
    <property type="entry name" value="P-loop_NTPase"/>
</dbReference>
<dbReference type="FunFam" id="3.40.50.300:FF:000032">
    <property type="entry name" value="Export ABC transporter ATP-binding protein"/>
    <property type="match status" value="1"/>
</dbReference>
<dbReference type="PANTHER" id="PTHR42798">
    <property type="entry name" value="LIPOPROTEIN-RELEASING SYSTEM ATP-BINDING PROTEIN LOLD"/>
    <property type="match status" value="1"/>
</dbReference>
<accession>A0A1G5AE56</accession>
<reference evidence="7" key="1">
    <citation type="submission" date="2016-10" db="EMBL/GenBank/DDBJ databases">
        <authorList>
            <person name="Varghese N."/>
            <person name="Submissions S."/>
        </authorList>
    </citation>
    <scope>NUCLEOTIDE SEQUENCE [LARGE SCALE GENOMIC DNA]</scope>
    <source>
        <strain evidence="7">XBD2006</strain>
    </source>
</reference>
<dbReference type="OrthoDB" id="9802264at2"/>
<dbReference type="RefSeq" id="WP_081816792.1">
    <property type="nucleotide sequence ID" value="NZ_FMUR01000003.1"/>
</dbReference>
<evidence type="ECO:0000256" key="1">
    <source>
        <dbReference type="ARBA" id="ARBA00005417"/>
    </source>
</evidence>
<dbReference type="SMART" id="SM00382">
    <property type="entry name" value="AAA"/>
    <property type="match status" value="1"/>
</dbReference>
<comment type="similarity">
    <text evidence="1">Belongs to the ABC transporter superfamily.</text>
</comment>
<keyword evidence="3" id="KW-0547">Nucleotide-binding</keyword>
<dbReference type="CDD" id="cd03255">
    <property type="entry name" value="ABC_MJ0796_LolCDE_FtsE"/>
    <property type="match status" value="1"/>
</dbReference>
<proteinExistence type="inferred from homology"/>
<protein>
    <submittedName>
        <fullName evidence="6">Putative ABC transport system ATP-binding protein</fullName>
    </submittedName>
</protein>
<evidence type="ECO:0000313" key="6">
    <source>
        <dbReference type="EMBL" id="SCX76129.1"/>
    </source>
</evidence>
<dbReference type="PROSITE" id="PS50893">
    <property type="entry name" value="ABC_TRANSPORTER_2"/>
    <property type="match status" value="1"/>
</dbReference>
<dbReference type="Gene3D" id="3.40.50.300">
    <property type="entry name" value="P-loop containing nucleotide triphosphate hydrolases"/>
    <property type="match status" value="1"/>
</dbReference>
<organism evidence="6 7">
    <name type="scientific">Butyrivibrio hungatei</name>
    <dbReference type="NCBI Taxonomy" id="185008"/>
    <lineage>
        <taxon>Bacteria</taxon>
        <taxon>Bacillati</taxon>
        <taxon>Bacillota</taxon>
        <taxon>Clostridia</taxon>
        <taxon>Lachnospirales</taxon>
        <taxon>Lachnospiraceae</taxon>
        <taxon>Butyrivibrio</taxon>
    </lineage>
</organism>
<dbReference type="InterPro" id="IPR003593">
    <property type="entry name" value="AAA+_ATPase"/>
</dbReference>
<keyword evidence="4 6" id="KW-0067">ATP-binding</keyword>
<dbReference type="AlphaFoldDB" id="A0A1G5AE56"/>
<dbReference type="GO" id="GO:0098796">
    <property type="term" value="C:membrane protein complex"/>
    <property type="evidence" value="ECO:0007669"/>
    <property type="project" value="UniProtKB-ARBA"/>
</dbReference>
<keyword evidence="2" id="KW-0813">Transport</keyword>
<dbReference type="Pfam" id="PF00005">
    <property type="entry name" value="ABC_tran"/>
    <property type="match status" value="1"/>
</dbReference>
<sequence>MEKKMLELRNLHKTYCTKKSNVKYDALKGINFEADDGDFIAIMGESGSGKTTTLNIIASLDVPTSGEVIIGGLNISNMKKKEICAFRREKLGFVFQDFNLLNYFSVKDNIAFPLVLLNTKKKEIDERVNDIAEKIGITKLLDKFPYEISGGEKQRTAVARALICNPQIVLADEPTGALDSNNSEQLMELFKAFNNWGQTIVMVTHSIKSASKAKRVLFLKDGVIGNTLDKGEKDDIEFEKEIASFLYNSGKESHYETVFLGKNSI</sequence>
<evidence type="ECO:0000256" key="4">
    <source>
        <dbReference type="ARBA" id="ARBA00022840"/>
    </source>
</evidence>
<dbReference type="InterPro" id="IPR003439">
    <property type="entry name" value="ABC_transporter-like_ATP-bd"/>
</dbReference>
<dbReference type="EMBL" id="FMUR01000003">
    <property type="protein sequence ID" value="SCX76129.1"/>
    <property type="molecule type" value="Genomic_DNA"/>
</dbReference>
<dbReference type="PANTHER" id="PTHR42798:SF7">
    <property type="entry name" value="ALPHA-D-RIBOSE 1-METHYLPHOSPHONATE 5-TRIPHOSPHATE SYNTHASE SUBUNIT PHNL"/>
    <property type="match status" value="1"/>
</dbReference>
<evidence type="ECO:0000256" key="2">
    <source>
        <dbReference type="ARBA" id="ARBA00022448"/>
    </source>
</evidence>
<keyword evidence="7" id="KW-1185">Reference proteome</keyword>
<name>A0A1G5AE56_9FIRM</name>
<dbReference type="GO" id="GO:0005524">
    <property type="term" value="F:ATP binding"/>
    <property type="evidence" value="ECO:0007669"/>
    <property type="project" value="UniProtKB-KW"/>
</dbReference>
<feature type="domain" description="ABC transporter" evidence="5">
    <location>
        <begin position="6"/>
        <end position="246"/>
    </location>
</feature>
<dbReference type="GO" id="GO:0022857">
    <property type="term" value="F:transmembrane transporter activity"/>
    <property type="evidence" value="ECO:0007669"/>
    <property type="project" value="UniProtKB-ARBA"/>
</dbReference>
<evidence type="ECO:0000259" key="5">
    <source>
        <dbReference type="PROSITE" id="PS50893"/>
    </source>
</evidence>
<evidence type="ECO:0000313" key="7">
    <source>
        <dbReference type="Proteomes" id="UP000183047"/>
    </source>
</evidence>